<organism evidence="1 2">
    <name type="scientific">Heterotrigona itama</name>
    <dbReference type="NCBI Taxonomy" id="395501"/>
    <lineage>
        <taxon>Eukaryota</taxon>
        <taxon>Metazoa</taxon>
        <taxon>Ecdysozoa</taxon>
        <taxon>Arthropoda</taxon>
        <taxon>Hexapoda</taxon>
        <taxon>Insecta</taxon>
        <taxon>Pterygota</taxon>
        <taxon>Neoptera</taxon>
        <taxon>Endopterygota</taxon>
        <taxon>Hymenoptera</taxon>
        <taxon>Apocrita</taxon>
        <taxon>Aculeata</taxon>
        <taxon>Apoidea</taxon>
        <taxon>Anthophila</taxon>
        <taxon>Apidae</taxon>
        <taxon>Heterotrigona</taxon>
    </lineage>
</organism>
<dbReference type="EMBL" id="CAJDYZ010010693">
    <property type="protein sequence ID" value="CAD1478333.1"/>
    <property type="molecule type" value="Genomic_DNA"/>
</dbReference>
<gene>
    <name evidence="1" type="ORF">MHI_LOCUS789980</name>
</gene>
<comment type="caution">
    <text evidence="1">The sequence shown here is derived from an EMBL/GenBank/DDBJ whole genome shotgun (WGS) entry which is preliminary data.</text>
</comment>
<evidence type="ECO:0000313" key="1">
    <source>
        <dbReference type="EMBL" id="CAD1478333.1"/>
    </source>
</evidence>
<proteinExistence type="predicted"/>
<reference evidence="1" key="1">
    <citation type="submission" date="2020-07" db="EMBL/GenBank/DDBJ databases">
        <authorList>
            <person name="Nazaruddin N."/>
        </authorList>
    </citation>
    <scope>NUCLEOTIDE SEQUENCE</scope>
</reference>
<dbReference type="Proteomes" id="UP000752696">
    <property type="component" value="Unassembled WGS sequence"/>
</dbReference>
<accession>A0A6V7HHS1</accession>
<dbReference type="AlphaFoldDB" id="A0A6V7HHS1"/>
<protein>
    <submittedName>
        <fullName evidence="1">Uncharacterized protein</fullName>
    </submittedName>
</protein>
<name>A0A6V7HHS1_9HYME</name>
<keyword evidence="2" id="KW-1185">Reference proteome</keyword>
<feature type="non-terminal residue" evidence="1">
    <location>
        <position position="1"/>
    </location>
</feature>
<evidence type="ECO:0000313" key="2">
    <source>
        <dbReference type="Proteomes" id="UP000752696"/>
    </source>
</evidence>
<sequence>ILPDSHQRIDISRERLTENFVGRRNNKEYELSEKDFTVASES</sequence>